<name>A0A9P6SXY9_9FUNG</name>
<dbReference type="InterPro" id="IPR023210">
    <property type="entry name" value="NADP_OxRdtase_dom"/>
</dbReference>
<protein>
    <recommendedName>
        <fullName evidence="4">NADP-dependent oxidoreductase domain-containing protein</fullName>
    </recommendedName>
</protein>
<dbReference type="PANTHER" id="PTHR43364:SF7">
    <property type="entry name" value="NADP-DEPENDENT OXIDOREDUCTASE DOMAIN-CONTAINING PROTEIN-RELATED"/>
    <property type="match status" value="1"/>
</dbReference>
<gene>
    <name evidence="5" type="ORF">BGZ80_001365</name>
</gene>
<dbReference type="InterPro" id="IPR036812">
    <property type="entry name" value="NAD(P)_OxRdtase_dom_sf"/>
</dbReference>
<evidence type="ECO:0000313" key="5">
    <source>
        <dbReference type="EMBL" id="KAG0010576.1"/>
    </source>
</evidence>
<evidence type="ECO:0000259" key="4">
    <source>
        <dbReference type="Pfam" id="PF00248"/>
    </source>
</evidence>
<dbReference type="Gene3D" id="3.20.20.100">
    <property type="entry name" value="NADP-dependent oxidoreductase domain"/>
    <property type="match status" value="1"/>
</dbReference>
<comment type="caution">
    <text evidence="5">The sequence shown here is derived from an EMBL/GenBank/DDBJ whole genome shotgun (WGS) entry which is preliminary data.</text>
</comment>
<evidence type="ECO:0000256" key="3">
    <source>
        <dbReference type="SAM" id="MobiDB-lite"/>
    </source>
</evidence>
<dbReference type="CDD" id="cd19146">
    <property type="entry name" value="AKR_AKR9A1-2"/>
    <property type="match status" value="1"/>
</dbReference>
<dbReference type="AlphaFoldDB" id="A0A9P6SXY9"/>
<evidence type="ECO:0000313" key="6">
    <source>
        <dbReference type="Proteomes" id="UP000703661"/>
    </source>
</evidence>
<dbReference type="OrthoDB" id="37537at2759"/>
<dbReference type="SUPFAM" id="SSF51430">
    <property type="entry name" value="NAD(P)-linked oxidoreductase"/>
    <property type="match status" value="1"/>
</dbReference>
<keyword evidence="1" id="KW-0521">NADP</keyword>
<dbReference type="Proteomes" id="UP000703661">
    <property type="component" value="Unassembled WGS sequence"/>
</dbReference>
<dbReference type="InterPro" id="IPR050523">
    <property type="entry name" value="AKR_Detox_Biosynth"/>
</dbReference>
<accession>A0A9P6SXY9</accession>
<feature type="domain" description="NADP-dependent oxidoreductase" evidence="4">
    <location>
        <begin position="30"/>
        <end position="334"/>
    </location>
</feature>
<sequence>MSFFPPHPPPRSNIDRHRQLAPNASVRVSPLCLGAMNFGDAWKARMGECNKETTFEILDFFVSQGGNFIDTANFYQNEESEKWLGEWMASRDNRDQIVLATKYSTSFKSHQQEKIQSNYGGNGAKSMRISLEASLKKLQTSYVDLFYVHWWDYSVTIPELMHTLNDLVSAGKILYLGISDAPAWVVSKANQYARDHGLRQFVVYQGLWNASVRDFERDIIPMCRDEGMGLCPYGTLGQGRFQTEAAFKEREENNPGRKSRPADDNERRVSKVFEKLANAKGTQITSIALAYVMHKTPYVFPIVGGRKVEHLKGNIAALSVSLSEEEIKEIDNANEFDHGFPHTFLSGTLLQGGKPQGASNPGGVCWTATSGNFDWVEDKKPIPPVRL</sequence>
<reference evidence="5" key="1">
    <citation type="journal article" date="2020" name="Fungal Divers.">
        <title>Resolving the Mortierellaceae phylogeny through synthesis of multi-gene phylogenetics and phylogenomics.</title>
        <authorList>
            <person name="Vandepol N."/>
            <person name="Liber J."/>
            <person name="Desiro A."/>
            <person name="Na H."/>
            <person name="Kennedy M."/>
            <person name="Barry K."/>
            <person name="Grigoriev I.V."/>
            <person name="Miller A.N."/>
            <person name="O'Donnell K."/>
            <person name="Stajich J.E."/>
            <person name="Bonito G."/>
        </authorList>
    </citation>
    <scope>NUCLEOTIDE SEQUENCE</scope>
    <source>
        <strain evidence="5">NRRL 2769</strain>
    </source>
</reference>
<dbReference type="PANTHER" id="PTHR43364">
    <property type="entry name" value="NADH-SPECIFIC METHYLGLYOXAL REDUCTASE-RELATED"/>
    <property type="match status" value="1"/>
</dbReference>
<evidence type="ECO:0000256" key="2">
    <source>
        <dbReference type="ARBA" id="ARBA00038157"/>
    </source>
</evidence>
<organism evidence="5 6">
    <name type="scientific">Entomortierella chlamydospora</name>
    <dbReference type="NCBI Taxonomy" id="101097"/>
    <lineage>
        <taxon>Eukaryota</taxon>
        <taxon>Fungi</taxon>
        <taxon>Fungi incertae sedis</taxon>
        <taxon>Mucoromycota</taxon>
        <taxon>Mortierellomycotina</taxon>
        <taxon>Mortierellomycetes</taxon>
        <taxon>Mortierellales</taxon>
        <taxon>Mortierellaceae</taxon>
        <taxon>Entomortierella</taxon>
    </lineage>
</organism>
<dbReference type="Pfam" id="PF00248">
    <property type="entry name" value="Aldo_ket_red"/>
    <property type="match status" value="1"/>
</dbReference>
<feature type="region of interest" description="Disordered" evidence="3">
    <location>
        <begin position="247"/>
        <end position="268"/>
    </location>
</feature>
<proteinExistence type="inferred from homology"/>
<dbReference type="EMBL" id="JAAAID010001307">
    <property type="protein sequence ID" value="KAG0010576.1"/>
    <property type="molecule type" value="Genomic_DNA"/>
</dbReference>
<keyword evidence="6" id="KW-1185">Reference proteome</keyword>
<evidence type="ECO:0000256" key="1">
    <source>
        <dbReference type="ARBA" id="ARBA00022857"/>
    </source>
</evidence>
<comment type="similarity">
    <text evidence="2">Belongs to the aldo/keto reductase family. Aldo/keto reductase 2 subfamily.</text>
</comment>